<dbReference type="InterPro" id="IPR029119">
    <property type="entry name" value="MutY_C"/>
</dbReference>
<dbReference type="SMART" id="SM00478">
    <property type="entry name" value="ENDO3c"/>
    <property type="match status" value="1"/>
</dbReference>
<dbReference type="InterPro" id="IPR011257">
    <property type="entry name" value="DNA_glycosylase"/>
</dbReference>
<dbReference type="InterPro" id="IPR004036">
    <property type="entry name" value="Endonuclease-III-like_CS2"/>
</dbReference>
<dbReference type="EMBL" id="JBAWTH010000107">
    <property type="protein sequence ID" value="KAL2276849.1"/>
    <property type="molecule type" value="Genomic_DNA"/>
</dbReference>
<dbReference type="SUPFAM" id="SSF55811">
    <property type="entry name" value="Nudix"/>
    <property type="match status" value="1"/>
</dbReference>
<dbReference type="EC" id="3.2.2.31" evidence="4"/>
<evidence type="ECO:0000256" key="2">
    <source>
        <dbReference type="ARBA" id="ARBA00001966"/>
    </source>
</evidence>
<comment type="similarity">
    <text evidence="3">Belongs to the Nth/MutY family.</text>
</comment>
<dbReference type="Gene3D" id="1.10.340.30">
    <property type="entry name" value="Hypothetical protein, domain 2"/>
    <property type="match status" value="1"/>
</dbReference>
<keyword evidence="17" id="KW-1185">Reference proteome</keyword>
<keyword evidence="11" id="KW-0411">Iron-sulfur</keyword>
<feature type="region of interest" description="Disordered" evidence="14">
    <location>
        <begin position="435"/>
        <end position="491"/>
    </location>
</feature>
<evidence type="ECO:0000256" key="10">
    <source>
        <dbReference type="ARBA" id="ARBA00023004"/>
    </source>
</evidence>
<dbReference type="InterPro" id="IPR023170">
    <property type="entry name" value="HhH_base_excis_C"/>
</dbReference>
<evidence type="ECO:0000256" key="14">
    <source>
        <dbReference type="SAM" id="MobiDB-lite"/>
    </source>
</evidence>
<dbReference type="CDD" id="cd00056">
    <property type="entry name" value="ENDO3c"/>
    <property type="match status" value="1"/>
</dbReference>
<dbReference type="InterPro" id="IPR044298">
    <property type="entry name" value="MIG/MutY"/>
</dbReference>
<evidence type="ECO:0000256" key="3">
    <source>
        <dbReference type="ARBA" id="ARBA00008343"/>
    </source>
</evidence>
<comment type="caution">
    <text evidence="16">The sequence shown here is derived from an EMBL/GenBank/DDBJ whole genome shotgun (WGS) entry which is preliminary data.</text>
</comment>
<sequence length="671" mass="73982">MSSRRQSSLLAADRMRSQLASDEETMDRVATRKAQAAIPGRTSLKRRALSNGRNASPDRQKEPASRSTTHVDKRPRTVKKPRPGLKHTSSLHERIFNTQRELQAYGCEFTSSRRPGTRLHSTLYHRPLLLIGETGQRGRRSLLEWYDGVSEQRLMPWRKPFNPEHYGAAAGSREALAVRAYEVWISEIMLQQTRVAVVKDYWTRWMKKWPTMAHLAAAHEDEVMGAWRGLGYYSRARRILDAARMVVQDPARRGLLPQTAKELEDEIPGVGRYTAGAISAIAFGNADCMVDGNVLRVLSRQLGVLGNVKSDKAVIELLWAAAQALVEAIASEHSDVDKETGKALPSDGPGRWGQALMELGSTLCTPQPNCVSCPINFTCRAFEEGRAIAAMKGLVYDEHRDAPGLVDMEDICGICSEWNMETSDDATGAADAIEEVGDRPKGPSGRPAKRSEQAQAPSSISCRSASLPGRTGQHDHGHALSPEAAGAAVSHARRFPVKVSKKTVREEETVVCAVRRASDGCYLIQKRPDKGEPAMKEKNKSRHQLTWHCAGLLAGLWELPSQVLPESESGSTAASRRRVAREFVAGFVGRKDGREKASIKYLGDLGSVPWVFSHLKLTMHVHSFQVEDGPGDDAVVVVVADRTRWADATAVEEETMGTGMRHCWKRVVSPP</sequence>
<evidence type="ECO:0000259" key="15">
    <source>
        <dbReference type="SMART" id="SM00478"/>
    </source>
</evidence>
<proteinExistence type="inferred from homology"/>
<comment type="cofactor">
    <cofactor evidence="2">
        <name>[4Fe-4S] cluster</name>
        <dbReference type="ChEBI" id="CHEBI:49883"/>
    </cofactor>
</comment>
<feature type="region of interest" description="Disordered" evidence="14">
    <location>
        <begin position="1"/>
        <end position="90"/>
    </location>
</feature>
<evidence type="ECO:0000256" key="8">
    <source>
        <dbReference type="ARBA" id="ARBA00022763"/>
    </source>
</evidence>
<keyword evidence="6" id="KW-0004">4Fe-4S</keyword>
<keyword evidence="7" id="KW-0479">Metal-binding</keyword>
<evidence type="ECO:0000313" key="16">
    <source>
        <dbReference type="EMBL" id="KAL2276849.1"/>
    </source>
</evidence>
<evidence type="ECO:0000256" key="11">
    <source>
        <dbReference type="ARBA" id="ARBA00023014"/>
    </source>
</evidence>
<feature type="compositionally biased region" description="Polar residues" evidence="14">
    <location>
        <begin position="453"/>
        <end position="464"/>
    </location>
</feature>
<organism evidence="16 17">
    <name type="scientific">Diaporthe vaccinii</name>
    <dbReference type="NCBI Taxonomy" id="105482"/>
    <lineage>
        <taxon>Eukaryota</taxon>
        <taxon>Fungi</taxon>
        <taxon>Dikarya</taxon>
        <taxon>Ascomycota</taxon>
        <taxon>Pezizomycotina</taxon>
        <taxon>Sordariomycetes</taxon>
        <taxon>Sordariomycetidae</taxon>
        <taxon>Diaporthales</taxon>
        <taxon>Diaporthaceae</taxon>
        <taxon>Diaporthe</taxon>
        <taxon>Diaporthe eres species complex</taxon>
    </lineage>
</organism>
<protein>
    <recommendedName>
        <fullName evidence="5">Adenine DNA glycosylase</fullName>
        <ecNumber evidence="4">3.2.2.31</ecNumber>
    </recommendedName>
</protein>
<evidence type="ECO:0000256" key="7">
    <source>
        <dbReference type="ARBA" id="ARBA00022723"/>
    </source>
</evidence>
<evidence type="ECO:0000256" key="12">
    <source>
        <dbReference type="ARBA" id="ARBA00023204"/>
    </source>
</evidence>
<comment type="catalytic activity">
    <reaction evidence="1">
        <text>Hydrolyzes free adenine bases from 7,8-dihydro-8-oxoguanine:adenine mismatched double-stranded DNA, leaving an apurinic site.</text>
        <dbReference type="EC" id="3.2.2.31"/>
    </reaction>
</comment>
<evidence type="ECO:0000256" key="6">
    <source>
        <dbReference type="ARBA" id="ARBA00022485"/>
    </source>
</evidence>
<dbReference type="Pfam" id="PF00730">
    <property type="entry name" value="HhH-GPD"/>
    <property type="match status" value="1"/>
</dbReference>
<keyword evidence="13" id="KW-0326">Glycosidase</keyword>
<dbReference type="Gene3D" id="3.90.79.10">
    <property type="entry name" value="Nucleoside Triphosphate Pyrophosphohydrolase"/>
    <property type="match status" value="1"/>
</dbReference>
<keyword evidence="12" id="KW-0234">DNA repair</keyword>
<evidence type="ECO:0000256" key="13">
    <source>
        <dbReference type="ARBA" id="ARBA00023295"/>
    </source>
</evidence>
<accession>A0ABR4E351</accession>
<dbReference type="PANTHER" id="PTHR42944">
    <property type="entry name" value="ADENINE DNA GLYCOSYLASE"/>
    <property type="match status" value="1"/>
</dbReference>
<gene>
    <name evidence="16" type="ORF">FJTKL_00415</name>
</gene>
<evidence type="ECO:0000256" key="4">
    <source>
        <dbReference type="ARBA" id="ARBA00012045"/>
    </source>
</evidence>
<dbReference type="Gene3D" id="1.10.1670.10">
    <property type="entry name" value="Helix-hairpin-Helix base-excision DNA repair enzymes (C-terminal)"/>
    <property type="match status" value="1"/>
</dbReference>
<reference evidence="16 17" key="1">
    <citation type="submission" date="2024-03" db="EMBL/GenBank/DDBJ databases">
        <title>A high-quality draft genome sequence of Diaporthe vaccinii, a causative agent of upright dieback and viscid rot disease in cranberry plants.</title>
        <authorList>
            <person name="Sarrasin M."/>
            <person name="Lang B.F."/>
            <person name="Burger G."/>
        </authorList>
    </citation>
    <scope>NUCLEOTIDE SEQUENCE [LARGE SCALE GENOMIC DNA]</scope>
    <source>
        <strain evidence="16 17">IS7</strain>
    </source>
</reference>
<dbReference type="PANTHER" id="PTHR42944:SF1">
    <property type="entry name" value="ADENINE DNA GLYCOSYLASE"/>
    <property type="match status" value="1"/>
</dbReference>
<feature type="compositionally biased region" description="Basic residues" evidence="14">
    <location>
        <begin position="76"/>
        <end position="85"/>
    </location>
</feature>
<dbReference type="Proteomes" id="UP001600888">
    <property type="component" value="Unassembled WGS sequence"/>
</dbReference>
<name>A0ABR4E351_9PEZI</name>
<feature type="compositionally biased region" description="Basic and acidic residues" evidence="14">
    <location>
        <begin position="56"/>
        <end position="75"/>
    </location>
</feature>
<keyword evidence="9" id="KW-0378">Hydrolase</keyword>
<dbReference type="PROSITE" id="PS01155">
    <property type="entry name" value="ENDONUCLEASE_III_2"/>
    <property type="match status" value="1"/>
</dbReference>
<evidence type="ECO:0000256" key="5">
    <source>
        <dbReference type="ARBA" id="ARBA00022023"/>
    </source>
</evidence>
<dbReference type="CDD" id="cd03431">
    <property type="entry name" value="NUDIX_DNA_Glycosylase_C-MutY"/>
    <property type="match status" value="1"/>
</dbReference>
<dbReference type="InterPro" id="IPR003265">
    <property type="entry name" value="HhH-GPD_domain"/>
</dbReference>
<dbReference type="SUPFAM" id="SSF48150">
    <property type="entry name" value="DNA-glycosylase"/>
    <property type="match status" value="1"/>
</dbReference>
<feature type="domain" description="HhH-GPD" evidence="15">
    <location>
        <begin position="189"/>
        <end position="362"/>
    </location>
</feature>
<evidence type="ECO:0000256" key="9">
    <source>
        <dbReference type="ARBA" id="ARBA00022801"/>
    </source>
</evidence>
<evidence type="ECO:0000313" key="17">
    <source>
        <dbReference type="Proteomes" id="UP001600888"/>
    </source>
</evidence>
<evidence type="ECO:0000256" key="1">
    <source>
        <dbReference type="ARBA" id="ARBA00000843"/>
    </source>
</evidence>
<keyword evidence="10" id="KW-0408">Iron</keyword>
<keyword evidence="8" id="KW-0227">DNA damage</keyword>
<dbReference type="InterPro" id="IPR015797">
    <property type="entry name" value="NUDIX_hydrolase-like_dom_sf"/>
</dbReference>